<feature type="region of interest" description="Disordered" evidence="13">
    <location>
        <begin position="1"/>
        <end position="29"/>
    </location>
</feature>
<comment type="caution">
    <text evidence="15">The sequence shown here is derived from an EMBL/GenBank/DDBJ whole genome shotgun (WGS) entry which is preliminary data.</text>
</comment>
<evidence type="ECO:0000313" key="16">
    <source>
        <dbReference type="Proteomes" id="UP000567826"/>
    </source>
</evidence>
<evidence type="ECO:0000313" key="15">
    <source>
        <dbReference type="EMBL" id="NXQ79216.1"/>
    </source>
</evidence>
<sequence>PAHASTDDRKVQPGEGFGMLPEDQKTPAVFHPLPPGTRTQIQGSLPSELIHMTQVPVKPVPLKMQSLLEPSVKIETKNVPFTVLPSNSGMADTPFSKDKSGRVKRPMNAFMVWARIHRPALAKANPAATNTDISVQLGLEWSKLTEEQKQPYYDEALKIKQRHEEEFPGWIYQPRQGKKKRFPLPVSDVFSSTSESIITTNPAGICPLQSPAYSVVIPNVRNGIGHPVCEPPSAIRLTASSIQRAGPITLFQTSANTAAVAVPAPALPLRPVISLQHFAEPAQTEALDISTGLSCSLKAPIPVFIESFSRNPSNIITTNSRFSVSNSEPLREYPGFSVFPRGIPLPQPIPFLHSNLYEPPPIGQPVRLFGATPQLSLHDPYFVPGPRYFPSSTFPFSQPPFGCGNFSSSVRECLGFYEDRYPRQEVTFSALHGDYPFKEYPAESIREDHRSCEILEVVSCHDSGNEERYLSPLPQLDVGSLEEVLSATPSTPSNIQLINVTDIDDEGEVKLLRQL</sequence>
<dbReference type="Pfam" id="PF00505">
    <property type="entry name" value="HMG_box"/>
    <property type="match status" value="1"/>
</dbReference>
<dbReference type="PANTHER" id="PTHR47279">
    <property type="entry name" value="TRANSCRIPTION FACTOR SOX-30"/>
    <property type="match status" value="1"/>
</dbReference>
<dbReference type="InterPro" id="IPR009071">
    <property type="entry name" value="HMG_box_dom"/>
</dbReference>
<feature type="compositionally biased region" description="Basic and acidic residues" evidence="13">
    <location>
        <begin position="1"/>
        <end position="12"/>
    </location>
</feature>
<dbReference type="SUPFAM" id="SSF47095">
    <property type="entry name" value="HMG-box"/>
    <property type="match status" value="1"/>
</dbReference>
<protein>
    <recommendedName>
        <fullName evidence="11">Transcription factor SOX-30</fullName>
    </recommendedName>
</protein>
<evidence type="ECO:0000256" key="3">
    <source>
        <dbReference type="ARBA" id="ARBA00022491"/>
    </source>
</evidence>
<gene>
    <name evidence="15" type="primary">Sox30</name>
    <name evidence="15" type="ORF">NYCGRA_R01708</name>
</gene>
<accession>A0A7L2FXH2</accession>
<keyword evidence="16" id="KW-1185">Reference proteome</keyword>
<dbReference type="GO" id="GO:1990837">
    <property type="term" value="F:sequence-specific double-stranded DNA binding"/>
    <property type="evidence" value="ECO:0007669"/>
    <property type="project" value="TreeGrafter"/>
</dbReference>
<comment type="function">
    <text evidence="9">Acts both as a transcriptional activator and a repressor. Binds to the DNA sequence 5'-ACAAT-3' and shows a preference for guanine residues surrounding this core motif. Binds to its own promoter and activates its own transcription. Required to activate the expression of postmeiotic genes involved in spermiogenesis. Binds to the promoter region of CTNNB1 and represses its transcription which leads to inhibition of Wnt signaling. Also inhibits Wnt signaling by binding to the CTNNB1 protein, preventing interaction of CTNNB1 with TCF7L2/TCF4.</text>
</comment>
<keyword evidence="8 12" id="KW-0539">Nucleus</keyword>
<dbReference type="PROSITE" id="PS50118">
    <property type="entry name" value="HMG_BOX_2"/>
    <property type="match status" value="1"/>
</dbReference>
<name>A0A7L2FXH2_NYCGR</name>
<dbReference type="Gene3D" id="1.10.30.10">
    <property type="entry name" value="High mobility group box domain"/>
    <property type="match status" value="1"/>
</dbReference>
<evidence type="ECO:0000259" key="14">
    <source>
        <dbReference type="PROSITE" id="PS50118"/>
    </source>
</evidence>
<evidence type="ECO:0000256" key="5">
    <source>
        <dbReference type="ARBA" id="ARBA00023125"/>
    </source>
</evidence>
<evidence type="ECO:0000256" key="6">
    <source>
        <dbReference type="ARBA" id="ARBA00023159"/>
    </source>
</evidence>
<evidence type="ECO:0000256" key="10">
    <source>
        <dbReference type="ARBA" id="ARBA00063959"/>
    </source>
</evidence>
<evidence type="ECO:0000256" key="9">
    <source>
        <dbReference type="ARBA" id="ARBA00054217"/>
    </source>
</evidence>
<feature type="domain" description="HMG box" evidence="14">
    <location>
        <begin position="103"/>
        <end position="171"/>
    </location>
</feature>
<dbReference type="Proteomes" id="UP000567826">
    <property type="component" value="Unassembled WGS sequence"/>
</dbReference>
<keyword evidence="2" id="KW-0963">Cytoplasm</keyword>
<evidence type="ECO:0000256" key="2">
    <source>
        <dbReference type="ARBA" id="ARBA00022490"/>
    </source>
</evidence>
<keyword evidence="3" id="KW-0678">Repressor</keyword>
<dbReference type="AlphaFoldDB" id="A0A7L2FXH2"/>
<dbReference type="FunFam" id="1.10.30.10:FF:000027">
    <property type="entry name" value="Transcription factor SOX-30"/>
    <property type="match status" value="1"/>
</dbReference>
<proteinExistence type="predicted"/>
<dbReference type="CDD" id="cd22033">
    <property type="entry name" value="HMG-box_SoxH_SOX30"/>
    <property type="match status" value="1"/>
</dbReference>
<keyword evidence="7" id="KW-0804">Transcription</keyword>
<dbReference type="InterPro" id="IPR036910">
    <property type="entry name" value="HMG_box_dom_sf"/>
</dbReference>
<evidence type="ECO:0000256" key="13">
    <source>
        <dbReference type="SAM" id="MobiDB-lite"/>
    </source>
</evidence>
<dbReference type="GO" id="GO:0005634">
    <property type="term" value="C:nucleus"/>
    <property type="evidence" value="ECO:0007669"/>
    <property type="project" value="UniProtKB-UniRule"/>
</dbReference>
<dbReference type="EMBL" id="VWYG01000827">
    <property type="protein sequence ID" value="NXQ79216.1"/>
    <property type="molecule type" value="Genomic_DNA"/>
</dbReference>
<feature type="DNA-binding region" description="HMG box" evidence="12">
    <location>
        <begin position="103"/>
        <end position="171"/>
    </location>
</feature>
<comment type="subunit">
    <text evidence="10">Interacts with CTNNB1, competitively inhibiting CTNNB1-TCF7L2/TCF4 interaction.</text>
</comment>
<feature type="non-terminal residue" evidence="15">
    <location>
        <position position="1"/>
    </location>
</feature>
<organism evidence="15 16">
    <name type="scientific">Nyctibius grandis</name>
    <name type="common">Great potoo</name>
    <dbReference type="NCBI Taxonomy" id="48427"/>
    <lineage>
        <taxon>Eukaryota</taxon>
        <taxon>Metazoa</taxon>
        <taxon>Chordata</taxon>
        <taxon>Craniata</taxon>
        <taxon>Vertebrata</taxon>
        <taxon>Euteleostomi</taxon>
        <taxon>Archelosauria</taxon>
        <taxon>Archosauria</taxon>
        <taxon>Dinosauria</taxon>
        <taxon>Saurischia</taxon>
        <taxon>Theropoda</taxon>
        <taxon>Coelurosauria</taxon>
        <taxon>Aves</taxon>
        <taxon>Neognathae</taxon>
        <taxon>Neoaves</taxon>
        <taxon>Strisores</taxon>
        <taxon>Caprimulgiformes</taxon>
        <taxon>Nyctibiidae</taxon>
        <taxon>Nyctibius</taxon>
    </lineage>
</organism>
<evidence type="ECO:0000256" key="7">
    <source>
        <dbReference type="ARBA" id="ARBA00023163"/>
    </source>
</evidence>
<reference evidence="15 16" key="1">
    <citation type="submission" date="2019-09" db="EMBL/GenBank/DDBJ databases">
        <title>Bird 10,000 Genomes (B10K) Project - Family phase.</title>
        <authorList>
            <person name="Zhang G."/>
        </authorList>
    </citation>
    <scope>NUCLEOTIDE SEQUENCE [LARGE SCALE GENOMIC DNA]</scope>
    <source>
        <strain evidence="15">B10K-DU-001-56</strain>
        <tissue evidence="15">Muscle</tissue>
    </source>
</reference>
<comment type="subcellular location">
    <subcellularLocation>
        <location evidence="1">Cytoplasm</location>
    </subcellularLocation>
</comment>
<evidence type="ECO:0000256" key="11">
    <source>
        <dbReference type="ARBA" id="ARBA00070331"/>
    </source>
</evidence>
<dbReference type="GO" id="GO:0001228">
    <property type="term" value="F:DNA-binding transcription activator activity, RNA polymerase II-specific"/>
    <property type="evidence" value="ECO:0007669"/>
    <property type="project" value="UniProtKB-ARBA"/>
</dbReference>
<evidence type="ECO:0000256" key="8">
    <source>
        <dbReference type="ARBA" id="ARBA00023242"/>
    </source>
</evidence>
<keyword evidence="6" id="KW-0010">Activator</keyword>
<evidence type="ECO:0000256" key="1">
    <source>
        <dbReference type="ARBA" id="ARBA00004496"/>
    </source>
</evidence>
<evidence type="ECO:0000256" key="4">
    <source>
        <dbReference type="ARBA" id="ARBA00023015"/>
    </source>
</evidence>
<feature type="non-terminal residue" evidence="15">
    <location>
        <position position="515"/>
    </location>
</feature>
<evidence type="ECO:0000256" key="12">
    <source>
        <dbReference type="PROSITE-ProRule" id="PRU00267"/>
    </source>
</evidence>
<dbReference type="GO" id="GO:0005737">
    <property type="term" value="C:cytoplasm"/>
    <property type="evidence" value="ECO:0007669"/>
    <property type="project" value="UniProtKB-SubCell"/>
</dbReference>
<dbReference type="SMART" id="SM00398">
    <property type="entry name" value="HMG"/>
    <property type="match status" value="1"/>
</dbReference>
<dbReference type="OrthoDB" id="6247875at2759"/>
<dbReference type="PANTHER" id="PTHR47279:SF1">
    <property type="entry name" value="TRANSCRIPTION FACTOR SOX-30"/>
    <property type="match status" value="1"/>
</dbReference>
<dbReference type="InterPro" id="IPR052856">
    <property type="entry name" value="SOX30_TF"/>
</dbReference>
<keyword evidence="4" id="KW-0805">Transcription regulation</keyword>
<keyword evidence="5 12" id="KW-0238">DNA-binding</keyword>